<proteinExistence type="predicted"/>
<keyword evidence="2" id="KW-1185">Reference proteome</keyword>
<organism evidence="1 2">
    <name type="scientific">Pneumocystis oryctolagi</name>
    <dbReference type="NCBI Taxonomy" id="42067"/>
    <lineage>
        <taxon>Eukaryota</taxon>
        <taxon>Fungi</taxon>
        <taxon>Dikarya</taxon>
        <taxon>Ascomycota</taxon>
        <taxon>Taphrinomycotina</taxon>
        <taxon>Pneumocystomycetes</taxon>
        <taxon>Pneumocystaceae</taxon>
        <taxon>Pneumocystis</taxon>
    </lineage>
</organism>
<reference evidence="1 2" key="1">
    <citation type="journal article" date="2021" name="Commun. Biol.">
        <title>Genomic insights into the host specific adaptation of the Pneumocystis genus.</title>
        <authorList>
            <person name="Cisse O.H."/>
            <person name="Ma L."/>
            <person name="Dekker J.P."/>
            <person name="Khil P.P."/>
            <person name="Youn J.-H."/>
            <person name="Brenchley J.M."/>
            <person name="Blair R."/>
            <person name="Pahar B."/>
            <person name="Chabe M."/>
            <person name="Van Rompay K.K.A."/>
            <person name="Keesler R."/>
            <person name="Sukura A."/>
            <person name="Hirsch V."/>
            <person name="Kutty G."/>
            <person name="Liu Y."/>
            <person name="Peng L."/>
            <person name="Chen J."/>
            <person name="Song J."/>
            <person name="Weissenbacher-Lang C."/>
            <person name="Xu J."/>
            <person name="Upham N.S."/>
            <person name="Stajich J.E."/>
            <person name="Cuomo C.A."/>
            <person name="Cushion M.T."/>
            <person name="Kovacs J.A."/>
        </authorList>
    </citation>
    <scope>NUCLEOTIDE SEQUENCE [LARGE SCALE GENOMIC DNA]</scope>
    <source>
        <strain evidence="1 2">RABM</strain>
    </source>
</reference>
<evidence type="ECO:0000313" key="2">
    <source>
        <dbReference type="Proteomes" id="UP000768646"/>
    </source>
</evidence>
<accession>A0ACB7C8U0</accession>
<name>A0ACB7C8U0_9ASCO</name>
<comment type="caution">
    <text evidence="1">The sequence shown here is derived from an EMBL/GenBank/DDBJ whole genome shotgun (WGS) entry which is preliminary data.</text>
</comment>
<dbReference type="Proteomes" id="UP000768646">
    <property type="component" value="Unassembled WGS sequence"/>
</dbReference>
<protein>
    <submittedName>
        <fullName evidence="1">Uncharacterized protein</fullName>
    </submittedName>
</protein>
<evidence type="ECO:0000313" key="1">
    <source>
        <dbReference type="EMBL" id="KAG4304081.1"/>
    </source>
</evidence>
<gene>
    <name evidence="1" type="ORF">PORY_002445</name>
</gene>
<sequence>MSSSEEETEESMESVEGLVKGREKRITAGNRLQALLDQEFEAEEMFDVSNDQDEDFDGDKHSLQDIEISESDDEEEASPGEYEEREIEKEEKKACPFGIKKKKPPEAFFKPRSFTEVQKKKPKPKTFTIVHPDSIRHSSRAHTIENKNIINRRLKEAQEKKERLTHFVKVKQRPMTQEERIAEAKITEEKNKALFQRFIKMEEEKKKNIRSMLRTNKTIAGPFIRFWSRGVEQLLNGKWVFPHLKNTNANQEGCINDTKNLSSNTSSEFTEVLQDETKKSEYPSKEEELEKENKINDTVIQEQTSDIPTHFHTNDKQSNESTGKNIEEHESPLQGPSLFSARNYIILESFPEPFDLDKQKKTLFSCTDVSIKQEKHICFITGKVAKYKDPVSGLYYNDISAYQTIHQIINGNIPWSRVARTFVGTLKPAQGVPLNFYNTTTSNE</sequence>
<dbReference type="EMBL" id="JABTEG010000011">
    <property type="protein sequence ID" value="KAG4304081.1"/>
    <property type="molecule type" value="Genomic_DNA"/>
</dbReference>